<keyword evidence="4 6" id="KW-1133">Transmembrane helix</keyword>
<evidence type="ECO:0000256" key="2">
    <source>
        <dbReference type="ARBA" id="ARBA00007511"/>
    </source>
</evidence>
<evidence type="ECO:0000313" key="8">
    <source>
        <dbReference type="Proteomes" id="UP000291236"/>
    </source>
</evidence>
<dbReference type="Pfam" id="PF03741">
    <property type="entry name" value="TerC"/>
    <property type="match status" value="1"/>
</dbReference>
<dbReference type="RefSeq" id="WP_172603679.1">
    <property type="nucleotide sequence ID" value="NZ_AP019368.1"/>
</dbReference>
<evidence type="ECO:0000313" key="7">
    <source>
        <dbReference type="EMBL" id="BBH51611.1"/>
    </source>
</evidence>
<feature type="transmembrane region" description="Helical" evidence="6">
    <location>
        <begin position="127"/>
        <end position="147"/>
    </location>
</feature>
<dbReference type="KEGG" id="sbf:JCM31447_00260"/>
<dbReference type="EMBL" id="AP019368">
    <property type="protein sequence ID" value="BBH51611.1"/>
    <property type="molecule type" value="Genomic_DNA"/>
</dbReference>
<accession>A0A4P2VGB1</accession>
<gene>
    <name evidence="7" type="ORF">JCM31447_00260</name>
</gene>
<comment type="subcellular location">
    <subcellularLocation>
        <location evidence="1">Membrane</location>
        <topology evidence="1">Multi-pass membrane protein</topology>
    </subcellularLocation>
</comment>
<dbReference type="PANTHER" id="PTHR30238:SF4">
    <property type="entry name" value="SLL1022 PROTEIN"/>
    <property type="match status" value="1"/>
</dbReference>
<dbReference type="Proteomes" id="UP000291236">
    <property type="component" value="Chromosome"/>
</dbReference>
<dbReference type="PANTHER" id="PTHR30238">
    <property type="entry name" value="MEMBRANE BOUND PREDICTED REDOX MODULATOR"/>
    <property type="match status" value="1"/>
</dbReference>
<feature type="transmembrane region" description="Helical" evidence="6">
    <location>
        <begin position="184"/>
        <end position="205"/>
    </location>
</feature>
<evidence type="ECO:0000256" key="3">
    <source>
        <dbReference type="ARBA" id="ARBA00022692"/>
    </source>
</evidence>
<evidence type="ECO:0000256" key="6">
    <source>
        <dbReference type="SAM" id="Phobius"/>
    </source>
</evidence>
<evidence type="ECO:0000256" key="5">
    <source>
        <dbReference type="ARBA" id="ARBA00023136"/>
    </source>
</evidence>
<sequence>MPDAGILITFFTLLCLEIVLGFDNILMISIISNRVSLVNQNFIRYLGLILAAITRVFLLVGLTWVSSFQKSFIFIGGFDFSTRDIILTVGGLFLIWKSIKEIHSTVEHKDSDADEEKSKYKVSMFSAVTQIVFIDAVFSMDAIFTAIGLTENLLVIIFSILVSVCIMILFVNKVASFIKRFASVKILSLVFMFVIGTTLCLEAFDHSIPKQYLYAPLLFSLLIQLLQIRYEINKSKRKEMEMISNKKIRKVIKY</sequence>
<keyword evidence="8" id="KW-1185">Reference proteome</keyword>
<proteinExistence type="inferred from homology"/>
<keyword evidence="3 6" id="KW-0812">Transmembrane</keyword>
<dbReference type="AlphaFoldDB" id="A0A4P2VGB1"/>
<keyword evidence="5 6" id="KW-0472">Membrane</keyword>
<comment type="similarity">
    <text evidence="2">Belongs to the TerC family.</text>
</comment>
<dbReference type="InterPro" id="IPR005496">
    <property type="entry name" value="Integral_membrane_TerC"/>
</dbReference>
<feature type="transmembrane region" description="Helical" evidence="6">
    <location>
        <begin position="71"/>
        <end position="96"/>
    </location>
</feature>
<feature type="transmembrane region" description="Helical" evidence="6">
    <location>
        <begin position="211"/>
        <end position="230"/>
    </location>
</feature>
<organism evidence="7 8">
    <name type="scientific">Fluviispira sanaruensis</name>
    <dbReference type="NCBI Taxonomy" id="2493639"/>
    <lineage>
        <taxon>Bacteria</taxon>
        <taxon>Pseudomonadati</taxon>
        <taxon>Bdellovibrionota</taxon>
        <taxon>Oligoflexia</taxon>
        <taxon>Silvanigrellales</taxon>
        <taxon>Silvanigrellaceae</taxon>
        <taxon>Fluviispira</taxon>
    </lineage>
</organism>
<name>A0A4P2VGB1_FLUSA</name>
<evidence type="ECO:0000256" key="4">
    <source>
        <dbReference type="ARBA" id="ARBA00022989"/>
    </source>
</evidence>
<reference evidence="7 8" key="1">
    <citation type="submission" date="2018-12" db="EMBL/GenBank/DDBJ databases">
        <title>Rubrispira sanarue gen. nov., sp., nov., a member of the order Silvanigrellales, isolated from a brackish lake in Hamamatsu Japan.</title>
        <authorList>
            <person name="Maejima Y."/>
            <person name="Iino T."/>
            <person name="Muraguchi Y."/>
            <person name="Fukuda K."/>
            <person name="Nojiri H."/>
            <person name="Ohkuma M."/>
            <person name="Moriuchi R."/>
            <person name="Dohra H."/>
            <person name="Kimbara K."/>
            <person name="Shintani M."/>
        </authorList>
    </citation>
    <scope>NUCLEOTIDE SEQUENCE [LARGE SCALE GENOMIC DNA]</scope>
    <source>
        <strain evidence="7 8">RF1110005</strain>
    </source>
</reference>
<feature type="transmembrane region" description="Helical" evidence="6">
    <location>
        <begin position="153"/>
        <end position="172"/>
    </location>
</feature>
<evidence type="ECO:0000256" key="1">
    <source>
        <dbReference type="ARBA" id="ARBA00004141"/>
    </source>
</evidence>
<protein>
    <submittedName>
        <fullName evidence="7">TerC family protein</fullName>
    </submittedName>
</protein>
<feature type="transmembrane region" description="Helical" evidence="6">
    <location>
        <begin position="6"/>
        <end position="30"/>
    </location>
</feature>
<feature type="transmembrane region" description="Helical" evidence="6">
    <location>
        <begin position="42"/>
        <end position="65"/>
    </location>
</feature>
<dbReference type="GO" id="GO:0016020">
    <property type="term" value="C:membrane"/>
    <property type="evidence" value="ECO:0007669"/>
    <property type="project" value="UniProtKB-SubCell"/>
</dbReference>